<dbReference type="GO" id="GO:0080049">
    <property type="term" value="F:L-gulono-1,4-lactone dehydrogenase activity"/>
    <property type="evidence" value="ECO:0007669"/>
    <property type="project" value="TreeGrafter"/>
</dbReference>
<dbReference type="InterPro" id="IPR010031">
    <property type="entry name" value="FAD_lactone_oxidase-like"/>
</dbReference>
<proteinExistence type="predicted"/>
<dbReference type="PANTHER" id="PTHR43762">
    <property type="entry name" value="L-GULONOLACTONE OXIDASE"/>
    <property type="match status" value="1"/>
</dbReference>
<feature type="domain" description="FAD-binding PCMH-type" evidence="4">
    <location>
        <begin position="41"/>
        <end position="207"/>
    </location>
</feature>
<comment type="caution">
    <text evidence="5">The sequence shown here is derived from an EMBL/GenBank/DDBJ whole genome shotgun (WGS) entry which is preliminary data.</text>
</comment>
<keyword evidence="6" id="KW-1185">Reference proteome</keyword>
<organism evidence="5 6">
    <name type="scientific">Rudanella paleaurantiibacter</name>
    <dbReference type="NCBI Taxonomy" id="2614655"/>
    <lineage>
        <taxon>Bacteria</taxon>
        <taxon>Pseudomonadati</taxon>
        <taxon>Bacteroidota</taxon>
        <taxon>Cytophagia</taxon>
        <taxon>Cytophagales</taxon>
        <taxon>Cytophagaceae</taxon>
        <taxon>Rudanella</taxon>
    </lineage>
</organism>
<dbReference type="InterPro" id="IPR016171">
    <property type="entry name" value="Vanillyl_alc_oxidase_C-sub2"/>
</dbReference>
<dbReference type="RefSeq" id="WP_152123305.1">
    <property type="nucleotide sequence ID" value="NZ_WELI01000002.1"/>
</dbReference>
<keyword evidence="3" id="KW-0732">Signal</keyword>
<feature type="chain" id="PRO_5029503218" evidence="3">
    <location>
        <begin position="26"/>
        <end position="453"/>
    </location>
</feature>
<protein>
    <submittedName>
        <fullName evidence="5">FAD-binding protein</fullName>
    </submittedName>
</protein>
<keyword evidence="1" id="KW-0285">Flavoprotein</keyword>
<dbReference type="SUPFAM" id="SSF56176">
    <property type="entry name" value="FAD-binding/transporter-associated domain-like"/>
    <property type="match status" value="1"/>
</dbReference>
<reference evidence="5 6" key="1">
    <citation type="submission" date="2019-10" db="EMBL/GenBank/DDBJ databases">
        <title>Rudanella paleaurantiibacter sp. nov., isolated from sludge.</title>
        <authorList>
            <person name="Xu S.Q."/>
        </authorList>
    </citation>
    <scope>NUCLEOTIDE SEQUENCE [LARGE SCALE GENOMIC DNA]</scope>
    <source>
        <strain evidence="5 6">HX-22-17</strain>
    </source>
</reference>
<evidence type="ECO:0000313" key="5">
    <source>
        <dbReference type="EMBL" id="KAB7731709.1"/>
    </source>
</evidence>
<dbReference type="Gene3D" id="1.10.45.10">
    <property type="entry name" value="Vanillyl-alcohol Oxidase, Chain A, domain 4"/>
    <property type="match status" value="1"/>
</dbReference>
<evidence type="ECO:0000313" key="6">
    <source>
        <dbReference type="Proteomes" id="UP000488299"/>
    </source>
</evidence>
<dbReference type="InterPro" id="IPR007173">
    <property type="entry name" value="ALO_C"/>
</dbReference>
<accession>A0A7J5U1N0</accession>
<sequence length="453" mass="49469">MNKRTFLKTSSTLLAGSLLSPLVSCQNQTGNQPLTNWAGNLTYSTGNVNSPTTAAEVQESIRNTKQIRALGSRHSFNAIADSTVAQVSLKGMGRIVSLDRSAQTVTVESGATYGQLCEYLHKEGFALHNLASLPHISVAGACATATHGSGIKNGNLATAVTALELIDANGQTVTLSRAQNPDLFDGAVVGLGSLGVITKLTLALQPTFMMQQAVYRNLPMAVLETQFETIMSSGYSVSLFTDWRNSNINQVWIKSRVEGNSQAPVSLAPEFYGAKLATQNMHPLDDHSAENCTEQMGVPGPWYERLPHFRMGFTPSSGKELQSEYFVPIEHAYDAITAVASLGAKISTHLFITEIRTIAADTLWLSPQYNQTTVAIHFTWKPEWEAVRQILPLIEEKLAPFNGRPHWGKLFTMAPATLQSRIPKLAEFKALMQQYDPSGKFRNAFIDTNLFSS</sequence>
<dbReference type="Pfam" id="PF01565">
    <property type="entry name" value="FAD_binding_4"/>
    <property type="match status" value="1"/>
</dbReference>
<dbReference type="InterPro" id="IPR016169">
    <property type="entry name" value="FAD-bd_PCMH_sub2"/>
</dbReference>
<dbReference type="Proteomes" id="UP000488299">
    <property type="component" value="Unassembled WGS sequence"/>
</dbReference>
<keyword evidence="1" id="KW-0274">FAD</keyword>
<feature type="signal peptide" evidence="3">
    <location>
        <begin position="1"/>
        <end position="25"/>
    </location>
</feature>
<dbReference type="PROSITE" id="PS51387">
    <property type="entry name" value="FAD_PCMH"/>
    <property type="match status" value="1"/>
</dbReference>
<dbReference type="Gene3D" id="3.30.43.10">
    <property type="entry name" value="Uridine Diphospho-n-acetylenolpyruvylglucosamine Reductase, domain 2"/>
    <property type="match status" value="1"/>
</dbReference>
<dbReference type="Gene3D" id="3.30.70.2520">
    <property type="match status" value="1"/>
</dbReference>
<dbReference type="AlphaFoldDB" id="A0A7J5U1N0"/>
<dbReference type="InterPro" id="IPR006094">
    <property type="entry name" value="Oxid_FAD_bind_N"/>
</dbReference>
<dbReference type="GO" id="GO:0071949">
    <property type="term" value="F:FAD binding"/>
    <property type="evidence" value="ECO:0007669"/>
    <property type="project" value="InterPro"/>
</dbReference>
<dbReference type="PANTHER" id="PTHR43762:SF1">
    <property type="entry name" value="D-ARABINONO-1,4-LACTONE OXIDASE"/>
    <property type="match status" value="1"/>
</dbReference>
<evidence type="ECO:0000256" key="1">
    <source>
        <dbReference type="ARBA" id="ARBA00022827"/>
    </source>
</evidence>
<dbReference type="PIRSF" id="PIRSF000136">
    <property type="entry name" value="LGO_GLO"/>
    <property type="match status" value="1"/>
</dbReference>
<evidence type="ECO:0000256" key="2">
    <source>
        <dbReference type="ARBA" id="ARBA00023002"/>
    </source>
</evidence>
<dbReference type="EMBL" id="WELI01000002">
    <property type="protein sequence ID" value="KAB7731709.1"/>
    <property type="molecule type" value="Genomic_DNA"/>
</dbReference>
<evidence type="ECO:0000259" key="4">
    <source>
        <dbReference type="PROSITE" id="PS51387"/>
    </source>
</evidence>
<dbReference type="Gene3D" id="3.30.70.2530">
    <property type="match status" value="1"/>
</dbReference>
<name>A0A7J5U1N0_9BACT</name>
<dbReference type="Pfam" id="PF04030">
    <property type="entry name" value="ALO"/>
    <property type="match status" value="1"/>
</dbReference>
<keyword evidence="2" id="KW-0560">Oxidoreductase</keyword>
<dbReference type="InterPro" id="IPR016166">
    <property type="entry name" value="FAD-bd_PCMH"/>
</dbReference>
<gene>
    <name evidence="5" type="ORF">F5984_05645</name>
</gene>
<dbReference type="Gene3D" id="3.30.465.10">
    <property type="match status" value="1"/>
</dbReference>
<evidence type="ECO:0000256" key="3">
    <source>
        <dbReference type="SAM" id="SignalP"/>
    </source>
</evidence>
<dbReference type="InterPro" id="IPR016167">
    <property type="entry name" value="FAD-bd_PCMH_sub1"/>
</dbReference>
<dbReference type="InterPro" id="IPR036318">
    <property type="entry name" value="FAD-bd_PCMH-like_sf"/>
</dbReference>
<dbReference type="GO" id="GO:0016020">
    <property type="term" value="C:membrane"/>
    <property type="evidence" value="ECO:0007669"/>
    <property type="project" value="InterPro"/>
</dbReference>
<dbReference type="GO" id="GO:0003885">
    <property type="term" value="F:D-arabinono-1,4-lactone oxidase activity"/>
    <property type="evidence" value="ECO:0007669"/>
    <property type="project" value="InterPro"/>
</dbReference>